<dbReference type="PANTHER" id="PTHR47234">
    <property type="match status" value="1"/>
</dbReference>
<dbReference type="SUPFAM" id="SSF56935">
    <property type="entry name" value="Porins"/>
    <property type="match status" value="1"/>
</dbReference>
<name>A0ABN8EEI7_9GAMM</name>
<dbReference type="PANTHER" id="PTHR47234:SF2">
    <property type="entry name" value="TONB-DEPENDENT RECEPTOR"/>
    <property type="match status" value="1"/>
</dbReference>
<comment type="similarity">
    <text evidence="8 9">Belongs to the TonB-dependent receptor family.</text>
</comment>
<organism evidence="13 14">
    <name type="scientific">Sinobacterium norvegicum</name>
    <dbReference type="NCBI Taxonomy" id="1641715"/>
    <lineage>
        <taxon>Bacteria</taxon>
        <taxon>Pseudomonadati</taxon>
        <taxon>Pseudomonadota</taxon>
        <taxon>Gammaproteobacteria</taxon>
        <taxon>Cellvibrionales</taxon>
        <taxon>Spongiibacteraceae</taxon>
        <taxon>Sinobacterium</taxon>
    </lineage>
</organism>
<dbReference type="Gene3D" id="2.40.170.20">
    <property type="entry name" value="TonB-dependent receptor, beta-barrel domain"/>
    <property type="match status" value="1"/>
</dbReference>
<dbReference type="InterPro" id="IPR039426">
    <property type="entry name" value="TonB-dep_rcpt-like"/>
</dbReference>
<evidence type="ECO:0000313" key="13">
    <source>
        <dbReference type="EMBL" id="CAH0990839.1"/>
    </source>
</evidence>
<evidence type="ECO:0000256" key="9">
    <source>
        <dbReference type="RuleBase" id="RU003357"/>
    </source>
</evidence>
<protein>
    <submittedName>
        <fullName evidence="13">Vitamin B12 transporter BtuB</fullName>
    </submittedName>
</protein>
<evidence type="ECO:0000256" key="7">
    <source>
        <dbReference type="ARBA" id="ARBA00023237"/>
    </source>
</evidence>
<sequence>MALLEIRVRKTVCAALLSLLLAWGSLAVAETRYVNFDIETSQLDRALITLGKQANYPIVFSSDLTRSRSCSPIVGRYTVAQALTLLLQQSNAHDDKALRYELVDNSFIVIVESAEETVSISHEEFNIDPTSNVEHLLVYGKQMTGSRLRRSDFTGSNPVDVLESSSLHLKGSPSVSEKLKFLPAVVGKPTNTAVTNGGDGTASVTLRGLPANNTLVLINGRRVANNGIEGDTVDLNTISEISVERIEVLKDGASAVYGADAIAGVVNIITRQSYDGFQASQYYGQAEQGDLQTLTTELLWGKEFDRGAVVVSASYLNQDDIMSRDRSVSRSADGRAWGGDDFRSSATPAARIKVNDEVLALARNSAGNYPDGSSASQYRPANDEDYYNYRQQTTAYVPREHDSVYSYMSFDISDDVTVYGSASYDSTINQQYLAATPVFSKFEALPLVVAADNPFNPFGVEVTDFRRRFVELGPRQRTDESTAKRFSMGAKGFYNRWQWDGYFGWSRSDAQTEETNVINTRRLQQSLGSDCVYPCVALNPFAAPGGLSSAQTDYIVATSAIDGYSELYNTAFTLTGSPLTLPAGTLDVALGAEYRMEGNHKTPDNLSSNGLIIGGTNFVGVSAERDVTEYFAESHIPLLKNQWGIDSFSIELAVRHSSYSDVGSTTTPKIGAMLRLTPSWLIRSTYSEGFRAPSLVELNKVAGQSYSQLDDPCANPANVGVLTGCDQLSDGSRNQFSTVFVGNQDLQPETSVSNTFGIVFTPDYFPGLQMSLDYYRIKQQNVVDANAQYIVNANAYSGDYNDLVERDENGDIERVIAKNINIGSRDLSGFDFSGRYSIEFDNRWRLTTNVMAAFIDSYSREVYVGNDTEDIAGSFVDDASDGLGALPEWKGTAGVELNRKPWRLGYSLQYIDSMTEEIASTGESRTISSWLTQDVQLGYQIDFLSGLYLDAGIDNILDEKPPLIATAFNDNIDARTHDLIGRYYYFKVTQKF</sequence>
<dbReference type="Pfam" id="PF07715">
    <property type="entry name" value="Plug"/>
    <property type="match status" value="1"/>
</dbReference>
<keyword evidence="4 8" id="KW-0812">Transmembrane</keyword>
<evidence type="ECO:0000256" key="4">
    <source>
        <dbReference type="ARBA" id="ARBA00022692"/>
    </source>
</evidence>
<comment type="subcellular location">
    <subcellularLocation>
        <location evidence="1 8">Cell outer membrane</location>
        <topology evidence="1 8">Multi-pass membrane protein</topology>
    </subcellularLocation>
</comment>
<dbReference type="Gene3D" id="3.55.50.30">
    <property type="match status" value="1"/>
</dbReference>
<proteinExistence type="inferred from homology"/>
<dbReference type="InterPro" id="IPR012910">
    <property type="entry name" value="Plug_dom"/>
</dbReference>
<keyword evidence="2 8" id="KW-0813">Transport</keyword>
<evidence type="ECO:0000256" key="10">
    <source>
        <dbReference type="SAM" id="SignalP"/>
    </source>
</evidence>
<evidence type="ECO:0000256" key="2">
    <source>
        <dbReference type="ARBA" id="ARBA00022448"/>
    </source>
</evidence>
<dbReference type="CDD" id="cd01347">
    <property type="entry name" value="ligand_gated_channel"/>
    <property type="match status" value="1"/>
</dbReference>
<keyword evidence="7 8" id="KW-0998">Cell outer membrane</keyword>
<dbReference type="InterPro" id="IPR037066">
    <property type="entry name" value="Plug_dom_sf"/>
</dbReference>
<feature type="domain" description="TonB-dependent receptor-like beta-barrel" evidence="11">
    <location>
        <begin position="481"/>
        <end position="956"/>
    </location>
</feature>
<keyword evidence="6 8" id="KW-0472">Membrane</keyword>
<dbReference type="EMBL" id="CAKLPX010000001">
    <property type="protein sequence ID" value="CAH0990839.1"/>
    <property type="molecule type" value="Genomic_DNA"/>
</dbReference>
<feature type="domain" description="TonB-dependent receptor plug" evidence="12">
    <location>
        <begin position="157"/>
        <end position="265"/>
    </location>
</feature>
<evidence type="ECO:0000256" key="8">
    <source>
        <dbReference type="PROSITE-ProRule" id="PRU01360"/>
    </source>
</evidence>
<keyword evidence="14" id="KW-1185">Reference proteome</keyword>
<dbReference type="Pfam" id="PF00593">
    <property type="entry name" value="TonB_dep_Rec_b-barrel"/>
    <property type="match status" value="1"/>
</dbReference>
<dbReference type="PROSITE" id="PS52016">
    <property type="entry name" value="TONB_DEPENDENT_REC_3"/>
    <property type="match status" value="1"/>
</dbReference>
<gene>
    <name evidence="13" type="primary">btuB_4</name>
    <name evidence="13" type="ORF">SIN8267_00939</name>
</gene>
<evidence type="ECO:0000256" key="1">
    <source>
        <dbReference type="ARBA" id="ARBA00004571"/>
    </source>
</evidence>
<feature type="signal peptide" evidence="10">
    <location>
        <begin position="1"/>
        <end position="29"/>
    </location>
</feature>
<dbReference type="Gene3D" id="2.170.130.10">
    <property type="entry name" value="TonB-dependent receptor, plug domain"/>
    <property type="match status" value="1"/>
</dbReference>
<accession>A0ABN8EEI7</accession>
<evidence type="ECO:0000256" key="6">
    <source>
        <dbReference type="ARBA" id="ARBA00023136"/>
    </source>
</evidence>
<dbReference type="InterPro" id="IPR000531">
    <property type="entry name" value="Beta-barrel_TonB"/>
</dbReference>
<evidence type="ECO:0000259" key="11">
    <source>
        <dbReference type="Pfam" id="PF00593"/>
    </source>
</evidence>
<reference evidence="13" key="1">
    <citation type="submission" date="2021-12" db="EMBL/GenBank/DDBJ databases">
        <authorList>
            <person name="Rodrigo-Torres L."/>
            <person name="Arahal R. D."/>
            <person name="Lucena T."/>
        </authorList>
    </citation>
    <scope>NUCLEOTIDE SEQUENCE</scope>
    <source>
        <strain evidence="13">CECT 8267</strain>
    </source>
</reference>
<comment type="caution">
    <text evidence="13">The sequence shown here is derived from an EMBL/GenBank/DDBJ whole genome shotgun (WGS) entry which is preliminary data.</text>
</comment>
<dbReference type="Proteomes" id="UP000838100">
    <property type="component" value="Unassembled WGS sequence"/>
</dbReference>
<feature type="chain" id="PRO_5046333878" evidence="10">
    <location>
        <begin position="30"/>
        <end position="992"/>
    </location>
</feature>
<dbReference type="InterPro" id="IPR036942">
    <property type="entry name" value="Beta-barrel_TonB_sf"/>
</dbReference>
<evidence type="ECO:0000256" key="3">
    <source>
        <dbReference type="ARBA" id="ARBA00022452"/>
    </source>
</evidence>
<keyword evidence="3 8" id="KW-1134">Transmembrane beta strand</keyword>
<evidence type="ECO:0000256" key="5">
    <source>
        <dbReference type="ARBA" id="ARBA00023077"/>
    </source>
</evidence>
<evidence type="ECO:0000259" key="12">
    <source>
        <dbReference type="Pfam" id="PF07715"/>
    </source>
</evidence>
<keyword evidence="10" id="KW-0732">Signal</keyword>
<keyword evidence="5 9" id="KW-0798">TonB box</keyword>
<evidence type="ECO:0000313" key="14">
    <source>
        <dbReference type="Proteomes" id="UP000838100"/>
    </source>
</evidence>